<dbReference type="AlphaFoldDB" id="A0A1I5GAM4"/>
<keyword evidence="1" id="KW-1133">Transmembrane helix</keyword>
<evidence type="ECO:0000313" key="2">
    <source>
        <dbReference type="EMBL" id="SFO32561.1"/>
    </source>
</evidence>
<accession>A0A1I5GAM4</accession>
<evidence type="ECO:0000256" key="1">
    <source>
        <dbReference type="SAM" id="Phobius"/>
    </source>
</evidence>
<dbReference type="RefSeq" id="WP_091686986.1">
    <property type="nucleotide sequence ID" value="NZ_BAABFM010000023.1"/>
</dbReference>
<feature type="transmembrane region" description="Helical" evidence="1">
    <location>
        <begin position="88"/>
        <end position="107"/>
    </location>
</feature>
<organism evidence="2 3">
    <name type="scientific">Anaerocolumna aminovalerica</name>
    <dbReference type="NCBI Taxonomy" id="1527"/>
    <lineage>
        <taxon>Bacteria</taxon>
        <taxon>Bacillati</taxon>
        <taxon>Bacillota</taxon>
        <taxon>Clostridia</taxon>
        <taxon>Lachnospirales</taxon>
        <taxon>Lachnospiraceae</taxon>
        <taxon>Anaerocolumna</taxon>
    </lineage>
</organism>
<keyword evidence="1" id="KW-0472">Membrane</keyword>
<dbReference type="OrthoDB" id="9793966at2"/>
<dbReference type="STRING" id="1527.SAMN04489757_11824"/>
<evidence type="ECO:0000313" key="3">
    <source>
        <dbReference type="Proteomes" id="UP000198806"/>
    </source>
</evidence>
<feature type="transmembrane region" description="Helical" evidence="1">
    <location>
        <begin position="462"/>
        <end position="483"/>
    </location>
</feature>
<protein>
    <recommendedName>
        <fullName evidence="4">Type II secretion system (T2SS), protein F</fullName>
    </recommendedName>
</protein>
<name>A0A1I5GAM4_9FIRM</name>
<gene>
    <name evidence="2" type="ORF">SAMN04489757_11824</name>
</gene>
<proteinExistence type="predicted"/>
<feature type="transmembrane region" description="Helical" evidence="1">
    <location>
        <begin position="307"/>
        <end position="326"/>
    </location>
</feature>
<keyword evidence="3" id="KW-1185">Reference proteome</keyword>
<reference evidence="2 3" key="1">
    <citation type="submission" date="2016-10" db="EMBL/GenBank/DDBJ databases">
        <authorList>
            <person name="de Groot N.N."/>
        </authorList>
    </citation>
    <scope>NUCLEOTIDE SEQUENCE [LARGE SCALE GENOMIC DNA]</scope>
    <source>
        <strain evidence="2 3">DSM 1283</strain>
    </source>
</reference>
<dbReference type="Proteomes" id="UP000198806">
    <property type="component" value="Unassembled WGS sequence"/>
</dbReference>
<evidence type="ECO:0008006" key="4">
    <source>
        <dbReference type="Google" id="ProtNLM"/>
    </source>
</evidence>
<feature type="transmembrane region" description="Helical" evidence="1">
    <location>
        <begin position="346"/>
        <end position="365"/>
    </location>
</feature>
<keyword evidence="1" id="KW-0812">Transmembrane</keyword>
<sequence length="487" mass="55895">MVAINIIFLFLFLILWIKTKRYDIESIQELDDKVHPLKKMYPLGLYLCDKTPLKGLLDKIIYIDDSLKALHVGEPLNQVKRIYICKKVVLTVVILLLTNLFALGYAIKEENIIFNGSYIKRPGENEGSKSITLDVLVSEDNGPILEEEITLEVKEAEYDTQELERKFAYGKQYIDKKVLGNNVNADEIRTNLNFVTGIPETKIRVSWETNNIKLIDKDGTVYNKSLLNSELVEVTATLSYKDTKELYTMFFKVFPKEYTKEELVRIRLQEILREEDINSKKETVFKLPNSIDEQKVTWAEKEDHTTAILFIFGTLAGVLIFIIMDQNLISLVDKRNKEMLMDYPEIINKFTLLVGAGMSLSNAWIKIAKDYKEKIAKKRFAYEEINITASELMLGTSEVIAYERFGRRVKLLPYLRFSSLIAQNVKKGSGELLNQLELEAAEAFEERKELAKRLGEEAATKLLIPMVLMLLIVLSIIMVPGMLSFGL</sequence>
<dbReference type="EMBL" id="FOWD01000018">
    <property type="protein sequence ID" value="SFO32561.1"/>
    <property type="molecule type" value="Genomic_DNA"/>
</dbReference>